<evidence type="ECO:0008006" key="3">
    <source>
        <dbReference type="Google" id="ProtNLM"/>
    </source>
</evidence>
<reference evidence="1 2" key="1">
    <citation type="journal article" date="2023" name="Environ Microbiome">
        <title>A coral-associated actinobacterium mitigates coral bleaching under heat stress.</title>
        <authorList>
            <person name="Li J."/>
            <person name="Zou Y."/>
            <person name="Li Q."/>
            <person name="Zhang J."/>
            <person name="Bourne D.G."/>
            <person name="Lyu Y."/>
            <person name="Liu C."/>
            <person name="Zhang S."/>
        </authorList>
    </citation>
    <scope>NUCLEOTIDE SEQUENCE [LARGE SCALE GENOMIC DNA]</scope>
    <source>
        <strain evidence="1 2">SCSIO 13291</strain>
    </source>
</reference>
<dbReference type="Proteomes" id="UP001434337">
    <property type="component" value="Chromosome"/>
</dbReference>
<organism evidence="1 2">
    <name type="scientific">Propioniciclava soli</name>
    <dbReference type="NCBI Taxonomy" id="2775081"/>
    <lineage>
        <taxon>Bacteria</taxon>
        <taxon>Bacillati</taxon>
        <taxon>Actinomycetota</taxon>
        <taxon>Actinomycetes</taxon>
        <taxon>Propionibacteriales</taxon>
        <taxon>Propionibacteriaceae</taxon>
        <taxon>Propioniciclava</taxon>
    </lineage>
</organism>
<dbReference type="RefSeq" id="WP_342371614.1">
    <property type="nucleotide sequence ID" value="NZ_CP115965.1"/>
</dbReference>
<evidence type="ECO:0000313" key="2">
    <source>
        <dbReference type="Proteomes" id="UP001434337"/>
    </source>
</evidence>
<accession>A0ABZ3C282</accession>
<evidence type="ECO:0000313" key="1">
    <source>
        <dbReference type="EMBL" id="WZW97027.1"/>
    </source>
</evidence>
<sequence>MSSRVYSVRLSADEQARVEAVAEARHLPASTLVRSWIVDRQDSEKIA</sequence>
<keyword evidence="2" id="KW-1185">Reference proteome</keyword>
<proteinExistence type="predicted"/>
<protein>
    <recommendedName>
        <fullName evidence="3">CopG family transcriptional regulator</fullName>
    </recommendedName>
</protein>
<gene>
    <name evidence="1" type="ORF">PCC79_08810</name>
</gene>
<dbReference type="EMBL" id="CP115965">
    <property type="protein sequence ID" value="WZW97027.1"/>
    <property type="molecule type" value="Genomic_DNA"/>
</dbReference>
<name>A0ABZ3C282_9ACTN</name>